<name>A0AAE8MI83_9HYPO</name>
<keyword evidence="1" id="KW-1133">Transmembrane helix</keyword>
<dbReference type="Proteomes" id="UP001187734">
    <property type="component" value="Unassembled WGS sequence"/>
</dbReference>
<keyword evidence="1" id="KW-0472">Membrane</keyword>
<accession>A0AAE8MI83</accession>
<comment type="caution">
    <text evidence="2">The sequence shown here is derived from an EMBL/GenBank/DDBJ whole genome shotgun (WGS) entry which is preliminary data.</text>
</comment>
<evidence type="ECO:0000256" key="1">
    <source>
        <dbReference type="SAM" id="Phobius"/>
    </source>
</evidence>
<feature type="transmembrane region" description="Helical" evidence="1">
    <location>
        <begin position="35"/>
        <end position="56"/>
    </location>
</feature>
<keyword evidence="1" id="KW-0812">Transmembrane</keyword>
<protein>
    <submittedName>
        <fullName evidence="2">Uncharacterized protein</fullName>
    </submittedName>
</protein>
<keyword evidence="3" id="KW-1185">Reference proteome</keyword>
<reference evidence="2" key="1">
    <citation type="submission" date="2018-03" db="EMBL/GenBank/DDBJ databases">
        <authorList>
            <person name="Guldener U."/>
        </authorList>
    </citation>
    <scope>NUCLEOTIDE SEQUENCE</scope>
</reference>
<feature type="transmembrane region" description="Helical" evidence="1">
    <location>
        <begin position="7"/>
        <end position="23"/>
    </location>
</feature>
<dbReference type="AlphaFoldDB" id="A0AAE8MI83"/>
<proteinExistence type="predicted"/>
<organism evidence="2 3">
    <name type="scientific">Fusarium torulosum</name>
    <dbReference type="NCBI Taxonomy" id="33205"/>
    <lineage>
        <taxon>Eukaryota</taxon>
        <taxon>Fungi</taxon>
        <taxon>Dikarya</taxon>
        <taxon>Ascomycota</taxon>
        <taxon>Pezizomycotina</taxon>
        <taxon>Sordariomycetes</taxon>
        <taxon>Hypocreomycetidae</taxon>
        <taxon>Hypocreales</taxon>
        <taxon>Nectriaceae</taxon>
        <taxon>Fusarium</taxon>
    </lineage>
</organism>
<evidence type="ECO:0000313" key="2">
    <source>
        <dbReference type="EMBL" id="SPJ85056.1"/>
    </source>
</evidence>
<sequence>MLMSFSWVFFLIGYALHLLTPIFDPSQAEISRKVAILTLCGCGLVVSNFVFCASLCQYRLSKAEKNSPKTTIELSPV</sequence>
<evidence type="ECO:0000313" key="3">
    <source>
        <dbReference type="Proteomes" id="UP001187734"/>
    </source>
</evidence>
<gene>
    <name evidence="2" type="ORF">FTOL_10942</name>
</gene>
<dbReference type="EMBL" id="ONZP01000452">
    <property type="protein sequence ID" value="SPJ85056.1"/>
    <property type="molecule type" value="Genomic_DNA"/>
</dbReference>